<dbReference type="AlphaFoldDB" id="A0A6B0R1Q3"/>
<evidence type="ECO:0000313" key="2">
    <source>
        <dbReference type="Proteomes" id="UP000322234"/>
    </source>
</evidence>
<dbReference type="EMBL" id="VBQZ03000019">
    <property type="protein sequence ID" value="MXQ84079.1"/>
    <property type="molecule type" value="Genomic_DNA"/>
</dbReference>
<gene>
    <name evidence="1" type="ORF">E5288_WYG012096</name>
</gene>
<keyword evidence="2" id="KW-1185">Reference proteome</keyword>
<organism evidence="1 2">
    <name type="scientific">Bos mutus</name>
    <name type="common">wild yak</name>
    <dbReference type="NCBI Taxonomy" id="72004"/>
    <lineage>
        <taxon>Eukaryota</taxon>
        <taxon>Metazoa</taxon>
        <taxon>Chordata</taxon>
        <taxon>Craniata</taxon>
        <taxon>Vertebrata</taxon>
        <taxon>Euteleostomi</taxon>
        <taxon>Mammalia</taxon>
        <taxon>Eutheria</taxon>
        <taxon>Laurasiatheria</taxon>
        <taxon>Artiodactyla</taxon>
        <taxon>Ruminantia</taxon>
        <taxon>Pecora</taxon>
        <taxon>Bovidae</taxon>
        <taxon>Bovinae</taxon>
        <taxon>Bos</taxon>
    </lineage>
</organism>
<protein>
    <submittedName>
        <fullName evidence="1">Uncharacterized protein</fullName>
    </submittedName>
</protein>
<accession>A0A6B0R1Q3</accession>
<proteinExistence type="predicted"/>
<comment type="caution">
    <text evidence="1">The sequence shown here is derived from an EMBL/GenBank/DDBJ whole genome shotgun (WGS) entry which is preliminary data.</text>
</comment>
<dbReference type="Proteomes" id="UP000322234">
    <property type="component" value="Unassembled WGS sequence"/>
</dbReference>
<evidence type="ECO:0000313" key="1">
    <source>
        <dbReference type="EMBL" id="MXQ84079.1"/>
    </source>
</evidence>
<reference evidence="1" key="1">
    <citation type="submission" date="2019-10" db="EMBL/GenBank/DDBJ databases">
        <title>The sequence and de novo assembly of the wild yak genome.</title>
        <authorList>
            <person name="Liu Y."/>
        </authorList>
    </citation>
    <scope>NUCLEOTIDE SEQUENCE [LARGE SCALE GENOMIC DNA]</scope>
    <source>
        <strain evidence="1">WY2019</strain>
    </source>
</reference>
<sequence length="175" mass="19260">MERESGKLSGAGTTVLGQFMHFTQRKLCLKVFWSLYRHVADLGQDPSVHGQAPLEVIREVSGKATGNPVSQGLNLELGQTPVLVLPVHSPQCFTLRFCSVSMQDAMYDGACSAHETLDLTPIPPPKTQKHREGGNLPRCTQSFRGQVESTLHTDASDRPQTPLCAFCLPSKRNFR</sequence>
<name>A0A6B0R1Q3_9CETA</name>